<feature type="signal peptide" evidence="1">
    <location>
        <begin position="1"/>
        <end position="22"/>
    </location>
</feature>
<dbReference type="SUPFAM" id="SSF51126">
    <property type="entry name" value="Pectin lyase-like"/>
    <property type="match status" value="1"/>
</dbReference>
<protein>
    <recommendedName>
        <fullName evidence="4">Right handed beta helix domain-containing protein</fullName>
    </recommendedName>
</protein>
<dbReference type="SMART" id="SM00710">
    <property type="entry name" value="PbH1"/>
    <property type="match status" value="6"/>
</dbReference>
<evidence type="ECO:0000313" key="2">
    <source>
        <dbReference type="EMBL" id="KAK9907959.1"/>
    </source>
</evidence>
<keyword evidence="1" id="KW-0732">Signal</keyword>
<dbReference type="InterPro" id="IPR011050">
    <property type="entry name" value="Pectin_lyase_fold/virulence"/>
</dbReference>
<accession>A0ABR2YLS1</accession>
<dbReference type="InterPro" id="IPR006626">
    <property type="entry name" value="PbH1"/>
</dbReference>
<keyword evidence="3" id="KW-1185">Reference proteome</keyword>
<evidence type="ECO:0000256" key="1">
    <source>
        <dbReference type="SAM" id="SignalP"/>
    </source>
</evidence>
<dbReference type="InterPro" id="IPR012334">
    <property type="entry name" value="Pectin_lyas_fold"/>
</dbReference>
<evidence type="ECO:0000313" key="3">
    <source>
        <dbReference type="Proteomes" id="UP001491310"/>
    </source>
</evidence>
<gene>
    <name evidence="2" type="ORF">WJX75_000594</name>
</gene>
<proteinExistence type="predicted"/>
<organism evidence="2 3">
    <name type="scientific">Coccomyxa subellipsoidea</name>
    <dbReference type="NCBI Taxonomy" id="248742"/>
    <lineage>
        <taxon>Eukaryota</taxon>
        <taxon>Viridiplantae</taxon>
        <taxon>Chlorophyta</taxon>
        <taxon>core chlorophytes</taxon>
        <taxon>Trebouxiophyceae</taxon>
        <taxon>Trebouxiophyceae incertae sedis</taxon>
        <taxon>Coccomyxaceae</taxon>
        <taxon>Coccomyxa</taxon>
    </lineage>
</organism>
<dbReference type="EMBL" id="JALJOT010000008">
    <property type="protein sequence ID" value="KAK9907959.1"/>
    <property type="molecule type" value="Genomic_DNA"/>
</dbReference>
<comment type="caution">
    <text evidence="2">The sequence shown here is derived from an EMBL/GenBank/DDBJ whole genome shotgun (WGS) entry which is preliminary data.</text>
</comment>
<name>A0ABR2YLS1_9CHLO</name>
<feature type="chain" id="PRO_5045634109" description="Right handed beta helix domain-containing protein" evidence="1">
    <location>
        <begin position="23"/>
        <end position="688"/>
    </location>
</feature>
<dbReference type="Proteomes" id="UP001491310">
    <property type="component" value="Unassembled WGS sequence"/>
</dbReference>
<evidence type="ECO:0008006" key="4">
    <source>
        <dbReference type="Google" id="ProtNLM"/>
    </source>
</evidence>
<reference evidence="2 3" key="1">
    <citation type="journal article" date="2024" name="Nat. Commun.">
        <title>Phylogenomics reveals the evolutionary origins of lichenization in chlorophyte algae.</title>
        <authorList>
            <person name="Puginier C."/>
            <person name="Libourel C."/>
            <person name="Otte J."/>
            <person name="Skaloud P."/>
            <person name="Haon M."/>
            <person name="Grisel S."/>
            <person name="Petersen M."/>
            <person name="Berrin J.G."/>
            <person name="Delaux P.M."/>
            <person name="Dal Grande F."/>
            <person name="Keller J."/>
        </authorList>
    </citation>
    <scope>NUCLEOTIDE SEQUENCE [LARGE SCALE GENOMIC DNA]</scope>
    <source>
        <strain evidence="2 3">SAG 216-7</strain>
    </source>
</reference>
<dbReference type="Gene3D" id="2.160.20.10">
    <property type="entry name" value="Single-stranded right-handed beta-helix, Pectin lyase-like"/>
    <property type="match status" value="1"/>
</dbReference>
<sequence>MVSRKLVAIICLLLSAWEGVQAQESSALPALHKPRAEEFQHYLWPASTLADTRLAHSSASKAFRQNNRRLLASTNTAAQAENGEGVIEYRPVGFNIDSGDFATFFAIAHANKKATGIRVAPGTYHVNDNVPDQSHIYMRCGDDREDDFEVDFTGVFFYFTNWEHAGIQLENCTNIDIHGPFEQTYTNDQLGYAQGTIVGINEDALEYTVEVDEEYPGERVMMTQAIAISLFHNDTLLIKSPDPYMDIIVGGTDGRKSLGNRKYSFKARGVTPNVTVGDYFVARGNLGNNGLRFEKVKNCTARDMTIFHTDGFGVYEPFGRNNSFLNIQIRPFPYPLGRDGKLPLCSSSWDGFHITGAHSGTFIKNSYIVNTGDDAIATSGFYYLVAAVDPGQKSVTIATDREITFNPGDLLTFYAQDTERLGTQTITKMYSVEEPNEISGKTSEIATDFKYDDADFMKVFLDQWPANMNRLRFDDSASSPSNNGDGFAFVNNTIGNLRGRGVLCKSSNGVIAHNRFFNLKGFGIIMSPEHLWVESDFVNNVLVLNNTINSYAPGMWLGMAPSAEGMPGMYTNNYNVDFINNTVANCATSPFLLTSAAGITVTNTTFVNVLCTQKDMRNYDWEVNGTIVMVANVKGVTFSGNSVIKDARCKHPYGNYDHPVVLINATNVNGLVAKTSVDSLLQADSTGG</sequence>